<accession>A0A2A9EVV0</accession>
<dbReference type="AlphaFoldDB" id="A0A2A9EVV0"/>
<reference evidence="2 3" key="1">
    <citation type="submission" date="2017-10" db="EMBL/GenBank/DDBJ databases">
        <title>Sequencing the genomes of 1000 actinobacteria strains.</title>
        <authorList>
            <person name="Klenk H.-P."/>
        </authorList>
    </citation>
    <scope>NUCLEOTIDE SEQUENCE [LARGE SCALE GENOMIC DNA]</scope>
    <source>
        <strain evidence="2 3">DSM 21863</strain>
    </source>
</reference>
<name>A0A2A9EVV0_9MICO</name>
<dbReference type="EMBL" id="PDJJ01000001">
    <property type="protein sequence ID" value="PFG42641.1"/>
    <property type="molecule type" value="Genomic_DNA"/>
</dbReference>
<gene>
    <name evidence="2" type="ORF">ATJ88_1308</name>
</gene>
<evidence type="ECO:0000313" key="2">
    <source>
        <dbReference type="EMBL" id="PFG42641.1"/>
    </source>
</evidence>
<feature type="region of interest" description="Disordered" evidence="1">
    <location>
        <begin position="18"/>
        <end position="43"/>
    </location>
</feature>
<protein>
    <submittedName>
        <fullName evidence="2">Uncharacterized protein</fullName>
    </submittedName>
</protein>
<sequence length="81" mass="9702">MHTIEAMTLYRVVHDERQADAERERRYREVRRSQRQARPPSAPHLTVRHLWWHGAVERLHHLWSPRHDDAVTRPVGARNVG</sequence>
<evidence type="ECO:0000256" key="1">
    <source>
        <dbReference type="SAM" id="MobiDB-lite"/>
    </source>
</evidence>
<proteinExistence type="predicted"/>
<dbReference type="Proteomes" id="UP000224130">
    <property type="component" value="Unassembled WGS sequence"/>
</dbReference>
<organism evidence="2 3">
    <name type="scientific">Isoptericola jiangsuensis</name>
    <dbReference type="NCBI Taxonomy" id="548579"/>
    <lineage>
        <taxon>Bacteria</taxon>
        <taxon>Bacillati</taxon>
        <taxon>Actinomycetota</taxon>
        <taxon>Actinomycetes</taxon>
        <taxon>Micrococcales</taxon>
        <taxon>Promicromonosporaceae</taxon>
        <taxon>Isoptericola</taxon>
    </lineage>
</organism>
<feature type="compositionally biased region" description="Basic and acidic residues" evidence="1">
    <location>
        <begin position="18"/>
        <end position="32"/>
    </location>
</feature>
<dbReference type="OrthoDB" id="9907491at2"/>
<dbReference type="RefSeq" id="WP_098463116.1">
    <property type="nucleotide sequence ID" value="NZ_PDJJ01000001.1"/>
</dbReference>
<evidence type="ECO:0000313" key="3">
    <source>
        <dbReference type="Proteomes" id="UP000224130"/>
    </source>
</evidence>
<keyword evidence="3" id="KW-1185">Reference proteome</keyword>
<comment type="caution">
    <text evidence="2">The sequence shown here is derived from an EMBL/GenBank/DDBJ whole genome shotgun (WGS) entry which is preliminary data.</text>
</comment>